<dbReference type="Pfam" id="PF18276">
    <property type="entry name" value="TcA_TcB_BD"/>
    <property type="match status" value="1"/>
</dbReference>
<dbReference type="AlphaFoldDB" id="A0A090V5J5"/>
<dbReference type="Proteomes" id="UP000029462">
    <property type="component" value="Unassembled WGS sequence"/>
</dbReference>
<dbReference type="InterPro" id="IPR040840">
    <property type="entry name" value="TcA_TcB_BD"/>
</dbReference>
<dbReference type="EMBL" id="BBMZ01000011">
    <property type="protein sequence ID" value="GAL58494.1"/>
    <property type="molecule type" value="Genomic_DNA"/>
</dbReference>
<organism evidence="2 3">
    <name type="scientific">Pseudescherichia vulneris NBRC 102420</name>
    <dbReference type="NCBI Taxonomy" id="1115515"/>
    <lineage>
        <taxon>Bacteria</taxon>
        <taxon>Pseudomonadati</taxon>
        <taxon>Pseudomonadota</taxon>
        <taxon>Gammaproteobacteria</taxon>
        <taxon>Enterobacterales</taxon>
        <taxon>Enterobacteriaceae</taxon>
        <taxon>Pseudescherichia</taxon>
    </lineage>
</organism>
<feature type="domain" description="Tc toxin complex TcA C-terminal TcB-binding" evidence="1">
    <location>
        <begin position="2"/>
        <end position="174"/>
    </location>
</feature>
<dbReference type="eggNOG" id="COG1538">
    <property type="taxonomic scope" value="Bacteria"/>
</dbReference>
<reference evidence="2 3" key="1">
    <citation type="submission" date="2014-09" db="EMBL/GenBank/DDBJ databases">
        <title>Whole genome shotgun sequence of Escherichia vulneris NBRC 102420.</title>
        <authorList>
            <person name="Yoshida Y."/>
            <person name="Hosoyama A."/>
            <person name="Tsuchikane K."/>
            <person name="Ohji S."/>
            <person name="Ichikawa N."/>
            <person name="Kimura A."/>
            <person name="Yamazoe A."/>
            <person name="Ezaki T."/>
            <person name="Fujita N."/>
        </authorList>
    </citation>
    <scope>NUCLEOTIDE SEQUENCE [LARGE SCALE GENOMIC DNA]</scope>
    <source>
        <strain evidence="2 3">NBRC 102420</strain>
    </source>
</reference>
<keyword evidence="3" id="KW-1185">Reference proteome</keyword>
<accession>A0A090V5J5</accession>
<proteinExistence type="predicted"/>
<dbReference type="STRING" id="1115515.EV102420_11_00640"/>
<gene>
    <name evidence="2" type="ORF">EV102420_11_00640</name>
</gene>
<evidence type="ECO:0000313" key="3">
    <source>
        <dbReference type="Proteomes" id="UP000029462"/>
    </source>
</evidence>
<comment type="caution">
    <text evidence="2">The sequence shown here is derived from an EMBL/GenBank/DDBJ whole genome shotgun (WGS) entry which is preliminary data.</text>
</comment>
<name>A0A090V5J5_PSEVU</name>
<protein>
    <recommendedName>
        <fullName evidence="1">Tc toxin complex TcA C-terminal TcB-binding domain-containing protein</fullName>
    </recommendedName>
</protein>
<evidence type="ECO:0000259" key="1">
    <source>
        <dbReference type="Pfam" id="PF18276"/>
    </source>
</evidence>
<feature type="non-terminal residue" evidence="2">
    <location>
        <position position="1"/>
    </location>
</feature>
<evidence type="ECO:0000313" key="2">
    <source>
        <dbReference type="EMBL" id="GAL58494.1"/>
    </source>
</evidence>
<sequence length="189" mass="20641">ARRLELTKTVSLKQLDSEAFTSLVTDGVTQFSLSESLFDNDYPGHYLRQIKYVTVSLPALVGPYQDVRMTLTQSGSRTLLKADINGVNYLNDSTTGSASNIITNLRASQQIAVSSGLNDSGMFVLNFGDERYLPFEGTGAVSDWQLKFPNVKSAEQQALLQSLNDVIIQVHYTALYGGSTFEQAVSGTL</sequence>